<dbReference type="Gene3D" id="2.40.30.10">
    <property type="entry name" value="Translation factors"/>
    <property type="match status" value="2"/>
</dbReference>
<dbReference type="InterPro" id="IPR023115">
    <property type="entry name" value="TIF_IF2_dom3"/>
</dbReference>
<dbReference type="STRING" id="28087.Lsai_0975"/>
<dbReference type="eggNOG" id="COG0532">
    <property type="taxonomic scope" value="Bacteria"/>
</dbReference>
<dbReference type="PROSITE" id="PS51722">
    <property type="entry name" value="G_TR_2"/>
    <property type="match status" value="1"/>
</dbReference>
<feature type="binding site" evidence="9">
    <location>
        <begin position="422"/>
        <end position="426"/>
    </location>
    <ligand>
        <name>GTP</name>
        <dbReference type="ChEBI" id="CHEBI:37565"/>
    </ligand>
</feature>
<feature type="compositionally biased region" description="Basic and acidic residues" evidence="12">
    <location>
        <begin position="168"/>
        <end position="180"/>
    </location>
</feature>
<dbReference type="CDD" id="cd03702">
    <property type="entry name" value="IF2_mtIF2_II"/>
    <property type="match status" value="1"/>
</dbReference>
<dbReference type="CDD" id="cd03692">
    <property type="entry name" value="mtIF2_IVc"/>
    <property type="match status" value="1"/>
</dbReference>
<dbReference type="InterPro" id="IPR044145">
    <property type="entry name" value="IF2_II"/>
</dbReference>
<feature type="compositionally biased region" description="Basic and acidic residues" evidence="12">
    <location>
        <begin position="260"/>
        <end position="273"/>
    </location>
</feature>
<dbReference type="Gene3D" id="3.40.50.300">
    <property type="entry name" value="P-loop containing nucleotide triphosphate hydrolases"/>
    <property type="match status" value="1"/>
</dbReference>
<feature type="compositionally biased region" description="Acidic residues" evidence="12">
    <location>
        <begin position="183"/>
        <end position="194"/>
    </location>
</feature>
<dbReference type="GO" id="GO:0003743">
    <property type="term" value="F:translation initiation factor activity"/>
    <property type="evidence" value="ECO:0007669"/>
    <property type="project" value="UniProtKB-UniRule"/>
</dbReference>
<evidence type="ECO:0000256" key="3">
    <source>
        <dbReference type="ARBA" id="ARBA00020675"/>
    </source>
</evidence>
<dbReference type="GO" id="GO:0005829">
    <property type="term" value="C:cytosol"/>
    <property type="evidence" value="ECO:0007669"/>
    <property type="project" value="TreeGrafter"/>
</dbReference>
<evidence type="ECO:0000259" key="13">
    <source>
        <dbReference type="PROSITE" id="PS51722"/>
    </source>
</evidence>
<evidence type="ECO:0000256" key="2">
    <source>
        <dbReference type="ARBA" id="ARBA00007733"/>
    </source>
</evidence>
<dbReference type="InterPro" id="IPR027417">
    <property type="entry name" value="P-loop_NTPase"/>
</dbReference>
<dbReference type="Gene3D" id="3.30.56.50">
    <property type="entry name" value="Putative DNA-binding domain, N-terminal subdomain of bacterial translation initiation factor IF2"/>
    <property type="match status" value="1"/>
</dbReference>
<dbReference type="Pfam" id="PF22042">
    <property type="entry name" value="EF-G_D2"/>
    <property type="match status" value="1"/>
</dbReference>
<sequence length="867" mass="94914">MADVTVKQLAQVVGIPVERLLNQLQEAGLSFKDDQQTVNEEQKRILLNHLKKTSLRDTNVAPERITLRRKSLSQVTIGHDAYSGKTVNIEVRKKKVFVKRSPVIEQPEPEEPIVTAEEIVPEQQPEEIVLETSSIEESTESVLEAAQTPSETNVEQNQETQNEEPVSEEEKVEQFLEKSVSDTTEETSALEEIAELSLKEDHKLEKPIKKKHTEQVPEPDSSDFRKAKKKPKYQTYDRDEEDQETHRRGGRSKFKKRKGTEKSDKYREAEESLKHGFALPTAPVVREVLLPETITVAELAKRMSVKAAEVIKVMMSLGAMATINQVIDQETAVIVIEEMGHKARVIKEDAIEAGLGESITEGSHHESRAPVVTIMGHVDHGKTSLLDYIRRTKVASGEAGGITQHIGAYHVSTPKGDITFLDTPGHAAFTAMRARGAKVTDIVILIVAADDGVKPQTVEAIQHAKAAKVPIIVAINKMDKPDADPERVMNELTVHEVIPEAWGGDTMFVNISAKSGMGIDDLLDSILLQSEVLELTAFTDGAAKGVVIESRLDKGRGPVATVLVQSGTLRKGDILLAGFQYGRVRALVGDNGDMVEHAGPSIPVEVLGLSAIPHAGDEAVVVSDEKKAREVALFRQGKFRDVKLARRQKSTIEGIMENMAAGESKALNVVLKADVQGSLEAISDALVKLSTDEVKVAVISSGVGGITESDVHLAIASDAILVGFNVRADSSAKKLAEHESVPIHYYSVIYDIVDQIKGALSGMLAPQFKEEIVGTAEVRDVFKSPKIGAIAGCMVVEGVIKRNNPIRVLRANVVIYEGTLESLRRFKDDVIEVRQGFECGIGVKNYNDVRPGDLIEVYETVEIKRDL</sequence>
<feature type="region of interest" description="Disordered" evidence="12">
    <location>
        <begin position="121"/>
        <end position="273"/>
    </location>
</feature>
<dbReference type="InterPro" id="IPR000795">
    <property type="entry name" value="T_Tr_GTP-bd_dom"/>
</dbReference>
<keyword evidence="5 9" id="KW-0396">Initiation factor</keyword>
<dbReference type="NCBIfam" id="TIGR00231">
    <property type="entry name" value="small_GTP"/>
    <property type="match status" value="1"/>
</dbReference>
<feature type="binding site" evidence="9">
    <location>
        <begin position="476"/>
        <end position="479"/>
    </location>
    <ligand>
        <name>GTP</name>
        <dbReference type="ChEBI" id="CHEBI:37565"/>
    </ligand>
</feature>
<evidence type="ECO:0000256" key="4">
    <source>
        <dbReference type="ARBA" id="ARBA00022490"/>
    </source>
</evidence>
<dbReference type="NCBIfam" id="TIGR00487">
    <property type="entry name" value="IF-2"/>
    <property type="match status" value="1"/>
</dbReference>
<feature type="domain" description="Tr-type G" evidence="13">
    <location>
        <begin position="367"/>
        <end position="536"/>
    </location>
</feature>
<dbReference type="GO" id="GO:0003924">
    <property type="term" value="F:GTPase activity"/>
    <property type="evidence" value="ECO:0007669"/>
    <property type="project" value="UniProtKB-UniRule"/>
</dbReference>
<evidence type="ECO:0000256" key="11">
    <source>
        <dbReference type="RuleBase" id="RU000645"/>
    </source>
</evidence>
<gene>
    <name evidence="9 14" type="primary">infB</name>
    <name evidence="14" type="ORF">Lsai_0975</name>
</gene>
<keyword evidence="4 9" id="KW-0963">Cytoplasm</keyword>
<dbReference type="PANTHER" id="PTHR43381">
    <property type="entry name" value="TRANSLATION INITIATION FACTOR IF-2-RELATED"/>
    <property type="match status" value="1"/>
</dbReference>
<keyword evidence="8 9" id="KW-0342">GTP-binding</keyword>
<dbReference type="Pfam" id="PF11987">
    <property type="entry name" value="IF-2"/>
    <property type="match status" value="1"/>
</dbReference>
<feature type="compositionally biased region" description="Basic residues" evidence="12">
    <location>
        <begin position="248"/>
        <end position="259"/>
    </location>
</feature>
<dbReference type="FunFam" id="2.40.30.10:FF:000008">
    <property type="entry name" value="Translation initiation factor IF-2"/>
    <property type="match status" value="1"/>
</dbReference>
<dbReference type="PANTHER" id="PTHR43381:SF5">
    <property type="entry name" value="TR-TYPE G DOMAIN-CONTAINING PROTEIN"/>
    <property type="match status" value="1"/>
</dbReference>
<feature type="binding site" evidence="9">
    <location>
        <begin position="376"/>
        <end position="383"/>
    </location>
    <ligand>
        <name>GTP</name>
        <dbReference type="ChEBI" id="CHEBI:37565"/>
    </ligand>
</feature>
<accession>A0A0W0YN99</accession>
<dbReference type="GO" id="GO:0005525">
    <property type="term" value="F:GTP binding"/>
    <property type="evidence" value="ECO:0007669"/>
    <property type="project" value="UniProtKB-KW"/>
</dbReference>
<evidence type="ECO:0000313" key="15">
    <source>
        <dbReference type="Proteomes" id="UP000054621"/>
    </source>
</evidence>
<comment type="similarity">
    <text evidence="2 9 10">Belongs to the TRAFAC class translation factor GTPase superfamily. Classic translation factor GTPase family. IF-2 subfamily.</text>
</comment>
<comment type="function">
    <text evidence="9 10">One of the essential components for the initiation of protein synthesis. Protects formylmethionyl-tRNA from spontaneous hydrolysis and promotes its binding to the 30S ribosomal subunits. Also involved in the hydrolysis of GTP during the formation of the 70S ribosomal complex.</text>
</comment>
<dbReference type="FunFam" id="3.40.50.300:FF:000019">
    <property type="entry name" value="Translation initiation factor IF-2"/>
    <property type="match status" value="1"/>
</dbReference>
<dbReference type="InterPro" id="IPR006847">
    <property type="entry name" value="IF2_N"/>
</dbReference>
<evidence type="ECO:0000256" key="5">
    <source>
        <dbReference type="ARBA" id="ARBA00022540"/>
    </source>
</evidence>
<keyword evidence="6 9" id="KW-0547">Nucleotide-binding</keyword>
<keyword evidence="7 9" id="KW-0648">Protein biosynthesis</keyword>
<dbReference type="Proteomes" id="UP000054621">
    <property type="component" value="Unassembled WGS sequence"/>
</dbReference>
<evidence type="ECO:0000256" key="12">
    <source>
        <dbReference type="SAM" id="MobiDB-lite"/>
    </source>
</evidence>
<dbReference type="InterPro" id="IPR009000">
    <property type="entry name" value="Transl_B-barrel_sf"/>
</dbReference>
<feature type="compositionally biased region" description="Low complexity" evidence="12">
    <location>
        <begin position="151"/>
        <end position="160"/>
    </location>
</feature>
<feature type="compositionally biased region" description="Basic and acidic residues" evidence="12">
    <location>
        <begin position="197"/>
        <end position="207"/>
    </location>
</feature>
<evidence type="ECO:0000256" key="9">
    <source>
        <dbReference type="HAMAP-Rule" id="MF_00100"/>
    </source>
</evidence>
<dbReference type="Pfam" id="PF00009">
    <property type="entry name" value="GTP_EFTU"/>
    <property type="match status" value="1"/>
</dbReference>
<dbReference type="InterPro" id="IPR000178">
    <property type="entry name" value="TF_IF2_bacterial-like"/>
</dbReference>
<protein>
    <recommendedName>
        <fullName evidence="3 9">Translation initiation factor IF-2</fullName>
    </recommendedName>
</protein>
<feature type="compositionally biased region" description="Low complexity" evidence="12">
    <location>
        <begin position="130"/>
        <end position="144"/>
    </location>
</feature>
<dbReference type="Pfam" id="PF03144">
    <property type="entry name" value="GTP_EFTU_D2"/>
    <property type="match status" value="1"/>
</dbReference>
<evidence type="ECO:0000313" key="14">
    <source>
        <dbReference type="EMBL" id="KTD58368.1"/>
    </source>
</evidence>
<dbReference type="PROSITE" id="PS01176">
    <property type="entry name" value="IF2"/>
    <property type="match status" value="1"/>
</dbReference>
<reference evidence="14 15" key="1">
    <citation type="submission" date="2015-11" db="EMBL/GenBank/DDBJ databases">
        <title>Genomic analysis of 38 Legionella species identifies large and diverse effector repertoires.</title>
        <authorList>
            <person name="Burstein D."/>
            <person name="Amaro F."/>
            <person name="Zusman T."/>
            <person name="Lifshitz Z."/>
            <person name="Cohen O."/>
            <person name="Gilbert J.A."/>
            <person name="Pupko T."/>
            <person name="Shuman H.A."/>
            <person name="Segal G."/>
        </authorList>
    </citation>
    <scope>NUCLEOTIDE SEQUENCE [LARGE SCALE GENOMIC DNA]</scope>
    <source>
        <strain evidence="14 15">Mt.St.Helens-4</strain>
    </source>
</reference>
<dbReference type="SUPFAM" id="SSF50447">
    <property type="entry name" value="Translation proteins"/>
    <property type="match status" value="2"/>
</dbReference>
<feature type="region of interest" description="G-domain" evidence="9">
    <location>
        <begin position="370"/>
        <end position="518"/>
    </location>
</feature>
<dbReference type="CDD" id="cd01887">
    <property type="entry name" value="IF2_eIF5B"/>
    <property type="match status" value="1"/>
</dbReference>
<dbReference type="AlphaFoldDB" id="A0A0W0YN99"/>
<dbReference type="OrthoDB" id="9811804at2"/>
<evidence type="ECO:0000256" key="1">
    <source>
        <dbReference type="ARBA" id="ARBA00004496"/>
    </source>
</evidence>
<proteinExistence type="inferred from homology"/>
<comment type="caution">
    <text evidence="14">The sequence shown here is derived from an EMBL/GenBank/DDBJ whole genome shotgun (WGS) entry which is preliminary data.</text>
</comment>
<name>A0A0W0YN99_9GAMM</name>
<dbReference type="EMBL" id="LNYV01000013">
    <property type="protein sequence ID" value="KTD58368.1"/>
    <property type="molecule type" value="Genomic_DNA"/>
</dbReference>
<dbReference type="FunFam" id="3.40.50.10050:FF:000001">
    <property type="entry name" value="Translation initiation factor IF-2"/>
    <property type="match status" value="1"/>
</dbReference>
<dbReference type="Gene3D" id="3.40.50.10050">
    <property type="entry name" value="Translation initiation factor IF- 2, domain 3"/>
    <property type="match status" value="1"/>
</dbReference>
<dbReference type="Pfam" id="PF08364">
    <property type="entry name" value="IF2_assoc"/>
    <property type="match status" value="1"/>
</dbReference>
<dbReference type="SUPFAM" id="SSF52156">
    <property type="entry name" value="Initiation factor IF2/eIF5b, domain 3"/>
    <property type="match status" value="1"/>
</dbReference>
<dbReference type="HAMAP" id="MF_00100_B">
    <property type="entry name" value="IF_2_B"/>
    <property type="match status" value="1"/>
</dbReference>
<dbReference type="PATRIC" id="fig|28087.4.peg.1039"/>
<dbReference type="InterPro" id="IPR009061">
    <property type="entry name" value="DNA-bd_dom_put_sf"/>
</dbReference>
<dbReference type="FunFam" id="2.40.30.10:FF:000007">
    <property type="entry name" value="Translation initiation factor IF-2"/>
    <property type="match status" value="1"/>
</dbReference>
<dbReference type="InterPro" id="IPR036925">
    <property type="entry name" value="TIF_IF2_dom3_sf"/>
</dbReference>
<dbReference type="InterPro" id="IPR004161">
    <property type="entry name" value="EFTu-like_2"/>
</dbReference>
<dbReference type="InterPro" id="IPR053905">
    <property type="entry name" value="EF-G-like_DII"/>
</dbReference>
<comment type="subcellular location">
    <subcellularLocation>
        <location evidence="1 9 11">Cytoplasm</location>
    </subcellularLocation>
</comment>
<dbReference type="InterPro" id="IPR013575">
    <property type="entry name" value="IF2_assoc_dom_bac"/>
</dbReference>
<evidence type="ECO:0000256" key="6">
    <source>
        <dbReference type="ARBA" id="ARBA00022741"/>
    </source>
</evidence>
<evidence type="ECO:0000256" key="10">
    <source>
        <dbReference type="RuleBase" id="RU000644"/>
    </source>
</evidence>
<evidence type="ECO:0000256" key="7">
    <source>
        <dbReference type="ARBA" id="ARBA00022917"/>
    </source>
</evidence>
<dbReference type="Pfam" id="PF04760">
    <property type="entry name" value="IF2_N"/>
    <property type="match status" value="2"/>
</dbReference>
<organism evidence="14 15">
    <name type="scientific">Legionella sainthelensi</name>
    <dbReference type="NCBI Taxonomy" id="28087"/>
    <lineage>
        <taxon>Bacteria</taxon>
        <taxon>Pseudomonadati</taxon>
        <taxon>Pseudomonadota</taxon>
        <taxon>Gammaproteobacteria</taxon>
        <taxon>Legionellales</taxon>
        <taxon>Legionellaceae</taxon>
        <taxon>Legionella</taxon>
    </lineage>
</organism>
<evidence type="ECO:0000256" key="8">
    <source>
        <dbReference type="ARBA" id="ARBA00023134"/>
    </source>
</evidence>
<dbReference type="SUPFAM" id="SSF46955">
    <property type="entry name" value="Putative DNA-binding domain"/>
    <property type="match status" value="1"/>
</dbReference>
<dbReference type="InterPro" id="IPR015760">
    <property type="entry name" value="TIF_IF2"/>
</dbReference>
<dbReference type="SUPFAM" id="SSF52540">
    <property type="entry name" value="P-loop containing nucleoside triphosphate hydrolases"/>
    <property type="match status" value="1"/>
</dbReference>
<dbReference type="InterPro" id="IPR005225">
    <property type="entry name" value="Small_GTP-bd"/>
</dbReference>